<organism evidence="1">
    <name type="scientific">Solanum lycopersicum</name>
    <name type="common">Tomato</name>
    <name type="synonym">Lycopersicon esculentum</name>
    <dbReference type="NCBI Taxonomy" id="4081"/>
    <lineage>
        <taxon>Eukaryota</taxon>
        <taxon>Viridiplantae</taxon>
        <taxon>Streptophyta</taxon>
        <taxon>Embryophyta</taxon>
        <taxon>Tracheophyta</taxon>
        <taxon>Spermatophyta</taxon>
        <taxon>Magnoliopsida</taxon>
        <taxon>eudicotyledons</taxon>
        <taxon>Gunneridae</taxon>
        <taxon>Pentapetalae</taxon>
        <taxon>asterids</taxon>
        <taxon>lamiids</taxon>
        <taxon>Solanales</taxon>
        <taxon>Solanaceae</taxon>
        <taxon>Solanoideae</taxon>
        <taxon>Solaneae</taxon>
        <taxon>Solanum</taxon>
        <taxon>Solanum subgen. Lycopersicon</taxon>
    </lineage>
</organism>
<reference evidence="1" key="1">
    <citation type="journal article" date="2012" name="Nature">
        <title>The tomato genome sequence provides insights into fleshy fruit evolution.</title>
        <authorList>
            <consortium name="Tomato Genome Consortium"/>
        </authorList>
    </citation>
    <scope>NUCLEOTIDE SEQUENCE [LARGE SCALE GENOMIC DNA]</scope>
    <source>
        <strain evidence="1">cv. Heinz 1706</strain>
    </source>
</reference>
<dbReference type="Proteomes" id="UP000004994">
    <property type="component" value="Chromosome 6"/>
</dbReference>
<accession>A0A3Q7H0D8</accession>
<dbReference type="AlphaFoldDB" id="A0A3Q7H0D8"/>
<evidence type="ECO:0000313" key="1">
    <source>
        <dbReference type="EnsemblPlants" id="Solyc06g069040.3.1"/>
    </source>
</evidence>
<evidence type="ECO:0000313" key="2">
    <source>
        <dbReference type="Proteomes" id="UP000004994"/>
    </source>
</evidence>
<reference evidence="1" key="2">
    <citation type="submission" date="2019-01" db="UniProtKB">
        <authorList>
            <consortium name="EnsemblPlants"/>
        </authorList>
    </citation>
    <scope>IDENTIFICATION</scope>
    <source>
        <strain evidence="1">cv. Heinz 1706</strain>
    </source>
</reference>
<dbReference type="EnsemblPlants" id="Solyc06g069040.3.1">
    <property type="protein sequence ID" value="Solyc06g069040.3.1"/>
    <property type="gene ID" value="Solyc06g069040.3"/>
</dbReference>
<dbReference type="InParanoid" id="A0A3Q7H0D8"/>
<protein>
    <submittedName>
        <fullName evidence="1">Uncharacterized protein</fullName>
    </submittedName>
</protein>
<proteinExistence type="predicted"/>
<keyword evidence="2" id="KW-1185">Reference proteome</keyword>
<dbReference type="Gramene" id="Solyc06g069040.3.1">
    <property type="protein sequence ID" value="Solyc06g069040.3.1"/>
    <property type="gene ID" value="Solyc06g069040.3"/>
</dbReference>
<name>A0A3Q7H0D8_SOLLC</name>
<sequence>MVQLLSEAAQTRKLESYSSMKMVLQMSRIQEAPGDLAPPRVSRNLEESIFALSIAAKAAKISSAGTFLVLAAFFSTLTLSSTS</sequence>